<accession>A0AAV0XN99</accession>
<dbReference type="EMBL" id="CARXXK010000228">
    <property type="protein sequence ID" value="CAI6370144.1"/>
    <property type="molecule type" value="Genomic_DNA"/>
</dbReference>
<dbReference type="Proteomes" id="UP001160148">
    <property type="component" value="Unassembled WGS sequence"/>
</dbReference>
<reference evidence="2 3" key="1">
    <citation type="submission" date="2023-01" db="EMBL/GenBank/DDBJ databases">
        <authorList>
            <person name="Whitehead M."/>
        </authorList>
    </citation>
    <scope>NUCLEOTIDE SEQUENCE [LARGE SCALE GENOMIC DNA]</scope>
</reference>
<proteinExistence type="predicted"/>
<evidence type="ECO:0000313" key="3">
    <source>
        <dbReference type="Proteomes" id="UP001160148"/>
    </source>
</evidence>
<protein>
    <submittedName>
        <fullName evidence="2">Uncharacterized protein</fullName>
    </submittedName>
</protein>
<feature type="region of interest" description="Disordered" evidence="1">
    <location>
        <begin position="152"/>
        <end position="187"/>
    </location>
</feature>
<comment type="caution">
    <text evidence="2">The sequence shown here is derived from an EMBL/GenBank/DDBJ whole genome shotgun (WGS) entry which is preliminary data.</text>
</comment>
<feature type="compositionally biased region" description="Polar residues" evidence="1">
    <location>
        <begin position="167"/>
        <end position="176"/>
    </location>
</feature>
<dbReference type="AlphaFoldDB" id="A0AAV0XN99"/>
<feature type="region of interest" description="Disordered" evidence="1">
    <location>
        <begin position="37"/>
        <end position="62"/>
    </location>
</feature>
<organism evidence="2 3">
    <name type="scientific">Macrosiphum euphorbiae</name>
    <name type="common">potato aphid</name>
    <dbReference type="NCBI Taxonomy" id="13131"/>
    <lineage>
        <taxon>Eukaryota</taxon>
        <taxon>Metazoa</taxon>
        <taxon>Ecdysozoa</taxon>
        <taxon>Arthropoda</taxon>
        <taxon>Hexapoda</taxon>
        <taxon>Insecta</taxon>
        <taxon>Pterygota</taxon>
        <taxon>Neoptera</taxon>
        <taxon>Paraneoptera</taxon>
        <taxon>Hemiptera</taxon>
        <taxon>Sternorrhyncha</taxon>
        <taxon>Aphidomorpha</taxon>
        <taxon>Aphidoidea</taxon>
        <taxon>Aphididae</taxon>
        <taxon>Macrosiphini</taxon>
        <taxon>Macrosiphum</taxon>
    </lineage>
</organism>
<evidence type="ECO:0000313" key="2">
    <source>
        <dbReference type="EMBL" id="CAI6370144.1"/>
    </source>
</evidence>
<gene>
    <name evidence="2" type="ORF">MEUPH1_LOCUS24296</name>
</gene>
<sequence>MSNSSQSDGEDFNGRLNQLREQNVNNYAALRILWTQSSPSISPDNSNDRRLDQPMDQNPEYYPDAQPLELLIEGYNNSLRNRALNRTGDSGYLTRPESPIILMDNWERYFPSPIYEPSLTQNTPPQNTPPSSPQDNEISCQDLFPELEASSSIDSPNMLIPHAPIRSHTTQSSCQPSVEMDWSDDGNNEQLNRLMDKYEGWGSDYDEINELFLKKHNK</sequence>
<feature type="region of interest" description="Disordered" evidence="1">
    <location>
        <begin position="114"/>
        <end position="138"/>
    </location>
</feature>
<evidence type="ECO:0000256" key="1">
    <source>
        <dbReference type="SAM" id="MobiDB-lite"/>
    </source>
</evidence>
<keyword evidence="3" id="KW-1185">Reference proteome</keyword>
<name>A0AAV0XN99_9HEMI</name>